<name>A0AAV7LJG1_PLEWA</name>
<dbReference type="EMBL" id="JANPWB010000015">
    <property type="protein sequence ID" value="KAJ1091771.1"/>
    <property type="molecule type" value="Genomic_DNA"/>
</dbReference>
<reference evidence="2" key="1">
    <citation type="journal article" date="2022" name="bioRxiv">
        <title>Sequencing and chromosome-scale assembly of the giantPleurodeles waltlgenome.</title>
        <authorList>
            <person name="Brown T."/>
            <person name="Elewa A."/>
            <person name="Iarovenko S."/>
            <person name="Subramanian E."/>
            <person name="Araus A.J."/>
            <person name="Petzold A."/>
            <person name="Susuki M."/>
            <person name="Suzuki K.-i.T."/>
            <person name="Hayashi T."/>
            <person name="Toyoda A."/>
            <person name="Oliveira C."/>
            <person name="Osipova E."/>
            <person name="Leigh N.D."/>
            <person name="Simon A."/>
            <person name="Yun M.H."/>
        </authorList>
    </citation>
    <scope>NUCLEOTIDE SEQUENCE</scope>
    <source>
        <strain evidence="2">20211129_DDA</strain>
        <tissue evidence="2">Liver</tissue>
    </source>
</reference>
<dbReference type="Proteomes" id="UP001066276">
    <property type="component" value="Chromosome 11"/>
</dbReference>
<gene>
    <name evidence="2" type="ORF">NDU88_004887</name>
</gene>
<comment type="caution">
    <text evidence="2">The sequence shown here is derived from an EMBL/GenBank/DDBJ whole genome shotgun (WGS) entry which is preliminary data.</text>
</comment>
<sequence length="76" mass="8768">MEHCPRGHFALRVGLTSQEGSGPGTWKSHLSRHLSAAEEQTIGPERLRERDPVIHLSRDHPCRLTESRWCQRQTRT</sequence>
<accession>A0AAV7LJG1</accession>
<proteinExistence type="predicted"/>
<organism evidence="2 3">
    <name type="scientific">Pleurodeles waltl</name>
    <name type="common">Iberian ribbed newt</name>
    <dbReference type="NCBI Taxonomy" id="8319"/>
    <lineage>
        <taxon>Eukaryota</taxon>
        <taxon>Metazoa</taxon>
        <taxon>Chordata</taxon>
        <taxon>Craniata</taxon>
        <taxon>Vertebrata</taxon>
        <taxon>Euteleostomi</taxon>
        <taxon>Amphibia</taxon>
        <taxon>Batrachia</taxon>
        <taxon>Caudata</taxon>
        <taxon>Salamandroidea</taxon>
        <taxon>Salamandridae</taxon>
        <taxon>Pleurodelinae</taxon>
        <taxon>Pleurodeles</taxon>
    </lineage>
</organism>
<evidence type="ECO:0000313" key="2">
    <source>
        <dbReference type="EMBL" id="KAJ1091771.1"/>
    </source>
</evidence>
<keyword evidence="3" id="KW-1185">Reference proteome</keyword>
<dbReference type="AlphaFoldDB" id="A0AAV7LJG1"/>
<feature type="region of interest" description="Disordered" evidence="1">
    <location>
        <begin position="1"/>
        <end position="52"/>
    </location>
</feature>
<protein>
    <submittedName>
        <fullName evidence="2">Uncharacterized protein</fullName>
    </submittedName>
</protein>
<evidence type="ECO:0000313" key="3">
    <source>
        <dbReference type="Proteomes" id="UP001066276"/>
    </source>
</evidence>
<evidence type="ECO:0000256" key="1">
    <source>
        <dbReference type="SAM" id="MobiDB-lite"/>
    </source>
</evidence>